<dbReference type="EMBL" id="OK149171">
    <property type="protein sequence ID" value="UCR75561.1"/>
    <property type="molecule type" value="Genomic_DNA"/>
</dbReference>
<evidence type="ECO:0000313" key="1">
    <source>
        <dbReference type="EMBL" id="UCR75561.1"/>
    </source>
</evidence>
<protein>
    <submittedName>
        <fullName evidence="1">Uncharacterized protein</fullName>
    </submittedName>
</protein>
<name>A0AAE8Y1H1_9CAUD</name>
<gene>
    <name evidence="1" type="ORF">vBAfaPQDWS595_03</name>
</gene>
<reference evidence="1" key="1">
    <citation type="submission" date="2021-09" db="EMBL/GenBank/DDBJ databases">
        <title>Complete genome analysis of a novel Alcaligenes phage vB_Af_QDWS595.</title>
        <authorList>
            <person name="Jing Y."/>
            <person name="Wang J."/>
        </authorList>
    </citation>
    <scope>NUCLEOTIDE SEQUENCE</scope>
</reference>
<organism evidence="1 2">
    <name type="scientific">Alcaligenes phage vB_Af_QDWS595</name>
    <dbReference type="NCBI Taxonomy" id="2877946"/>
    <lineage>
        <taxon>Viruses</taxon>
        <taxon>Duplodnaviria</taxon>
        <taxon>Heunggongvirae</taxon>
        <taxon>Uroviricota</taxon>
        <taxon>Caudoviricetes</taxon>
        <taxon>Schitoviridae</taxon>
        <taxon>Petruschkyvirus</taxon>
        <taxon>Petruschkyvirus QDWS595</taxon>
    </lineage>
</organism>
<accession>A0AAE8Y1H1</accession>
<proteinExistence type="predicted"/>
<evidence type="ECO:0000313" key="2">
    <source>
        <dbReference type="Proteomes" id="UP000827952"/>
    </source>
</evidence>
<dbReference type="Proteomes" id="UP000827952">
    <property type="component" value="Segment"/>
</dbReference>
<sequence length="91" mass="10754">MTDVLKFYDFFGNEYDAKPTTLDKIIVILEEDFENQIDTLRGMSLMFGKKLKYLVASEHFISPIVFRSMREAVLFTFKVSYPVESRNDLWN</sequence>
<keyword evidence="2" id="KW-1185">Reference proteome</keyword>